<dbReference type="Pfam" id="PF07200">
    <property type="entry name" value="Mod_r"/>
    <property type="match status" value="1"/>
</dbReference>
<dbReference type="PANTHER" id="PTHR13678:SF25">
    <property type="entry name" value="EG:115C2.5 PROTEIN"/>
    <property type="match status" value="1"/>
</dbReference>
<evidence type="ECO:0000256" key="1">
    <source>
        <dbReference type="ARBA" id="ARBA00004633"/>
    </source>
</evidence>
<dbReference type="InterPro" id="IPR037202">
    <property type="entry name" value="ESCRT_assembly_dom"/>
</dbReference>
<dbReference type="GO" id="GO:0000813">
    <property type="term" value="C:ESCRT I complex"/>
    <property type="evidence" value="ECO:0007669"/>
    <property type="project" value="UniProtKB-ARBA"/>
</dbReference>
<feature type="region of interest" description="Disordered" evidence="8">
    <location>
        <begin position="101"/>
        <end position="142"/>
    </location>
</feature>
<dbReference type="EMBL" id="GFDL01000932">
    <property type="protein sequence ID" value="JAV34113.1"/>
    <property type="molecule type" value="Transcribed_RNA"/>
</dbReference>
<feature type="compositionally biased region" description="Polar residues" evidence="8">
    <location>
        <begin position="107"/>
        <end position="122"/>
    </location>
</feature>
<dbReference type="InterPro" id="IPR029012">
    <property type="entry name" value="Helix_hairpin_bin_sf"/>
</dbReference>
<evidence type="ECO:0000259" key="9">
    <source>
        <dbReference type="PROSITE" id="PS51314"/>
    </source>
</evidence>
<name>A0A1Q3G2T9_CULTA</name>
<comment type="subcellular location">
    <subcellularLocation>
        <location evidence="1">Late endosome membrane</location>
        <topology evidence="1">Peripheral membrane protein</topology>
    </subcellularLocation>
</comment>
<evidence type="ECO:0000256" key="3">
    <source>
        <dbReference type="ARBA" id="ARBA00022448"/>
    </source>
</evidence>
<dbReference type="AlphaFoldDB" id="A0A1Q3G2T9"/>
<proteinExistence type="inferred from homology"/>
<dbReference type="CDD" id="cd11685">
    <property type="entry name" value="UEV_TSG101-like"/>
    <property type="match status" value="1"/>
</dbReference>
<dbReference type="GO" id="GO:0043162">
    <property type="term" value="P:ubiquitin-dependent protein catabolic process via the multivesicular body sorting pathway"/>
    <property type="evidence" value="ECO:0007669"/>
    <property type="project" value="TreeGrafter"/>
</dbReference>
<evidence type="ECO:0000256" key="5">
    <source>
        <dbReference type="ARBA" id="ARBA00022927"/>
    </source>
</evidence>
<dbReference type="GO" id="GO:0006612">
    <property type="term" value="P:protein targeting to membrane"/>
    <property type="evidence" value="ECO:0007669"/>
    <property type="project" value="TreeGrafter"/>
</dbReference>
<sequence length="309" mass="34663">MRRRQIDTLKIFNLNVQEVKENEEYLVNFDSGGREIAINIILGAGFPNEKPKLIVSPILNHPWVNANTGEVENAPGILNYTIHSDLGRIVQAISREFEKHPPALLNESGSGTPLRNGSSHPTAEQEHKRNAAGAASPSGGEPDVFGLQALTLEELARLNSDEDHLEGFIEKIGFVQNQSNEMEHLMGQIEAIATENLAKRQLIVERREKMEKMALNFKQLGEKYDANNRKFQQKSEDFSPQHIKELLQIAVSAADSKSDEEAQKFLAGDSDVGTFLNNFIETRKKYTMRKAKEDRLVQQLTALERSAAF</sequence>
<evidence type="ECO:0000256" key="7">
    <source>
        <dbReference type="PROSITE-ProRule" id="PRU00646"/>
    </source>
</evidence>
<dbReference type="PANTHER" id="PTHR13678">
    <property type="entry name" value="VACUOLAR PROTEIN SORTING-ASSOCIATED PROTEIN 37"/>
    <property type="match status" value="1"/>
</dbReference>
<dbReference type="GO" id="GO:0031902">
    <property type="term" value="C:late endosome membrane"/>
    <property type="evidence" value="ECO:0007669"/>
    <property type="project" value="UniProtKB-SubCell"/>
</dbReference>
<evidence type="ECO:0000256" key="2">
    <source>
        <dbReference type="ARBA" id="ARBA00007617"/>
    </source>
</evidence>
<keyword evidence="5 7" id="KW-0653">Protein transport</keyword>
<keyword evidence="3 7" id="KW-0813">Transport</keyword>
<feature type="compositionally biased region" description="Low complexity" evidence="8">
    <location>
        <begin position="131"/>
        <end position="140"/>
    </location>
</feature>
<protein>
    <submittedName>
        <fullName evidence="10">Putative vacuolar protein</fullName>
    </submittedName>
</protein>
<dbReference type="Gene3D" id="1.10.287.660">
    <property type="entry name" value="Helix hairpin bin"/>
    <property type="match status" value="1"/>
</dbReference>
<keyword evidence="4" id="KW-0967">Endosome</keyword>
<dbReference type="GO" id="GO:0006623">
    <property type="term" value="P:protein targeting to vacuole"/>
    <property type="evidence" value="ECO:0007669"/>
    <property type="project" value="TreeGrafter"/>
</dbReference>
<reference evidence="10" key="1">
    <citation type="submission" date="2017-01" db="EMBL/GenBank/DDBJ databases">
        <title>A deep insight into the sialotranscriptome of adult male and female Cluex tarsalis mosquitoes.</title>
        <authorList>
            <person name="Ribeiro J.M."/>
            <person name="Moreira F."/>
            <person name="Bernard K.A."/>
            <person name="Calvo E."/>
        </authorList>
    </citation>
    <scope>NUCLEOTIDE SEQUENCE</scope>
    <source>
        <strain evidence="10">Kern County</strain>
        <tissue evidence="10">Salivary glands</tissue>
    </source>
</reference>
<evidence type="ECO:0000313" key="10">
    <source>
        <dbReference type="EMBL" id="JAV34113.1"/>
    </source>
</evidence>
<organism evidence="10">
    <name type="scientific">Culex tarsalis</name>
    <name type="common">Encephalitis mosquito</name>
    <dbReference type="NCBI Taxonomy" id="7177"/>
    <lineage>
        <taxon>Eukaryota</taxon>
        <taxon>Metazoa</taxon>
        <taxon>Ecdysozoa</taxon>
        <taxon>Arthropoda</taxon>
        <taxon>Hexapoda</taxon>
        <taxon>Insecta</taxon>
        <taxon>Pterygota</taxon>
        <taxon>Neoptera</taxon>
        <taxon>Endopterygota</taxon>
        <taxon>Diptera</taxon>
        <taxon>Nematocera</taxon>
        <taxon>Culicoidea</taxon>
        <taxon>Culicidae</taxon>
        <taxon>Culicinae</taxon>
        <taxon>Culicini</taxon>
        <taxon>Culex</taxon>
        <taxon>Culex</taxon>
    </lineage>
</organism>
<evidence type="ECO:0000256" key="4">
    <source>
        <dbReference type="ARBA" id="ARBA00022753"/>
    </source>
</evidence>
<feature type="domain" description="VPS37 C-terminal" evidence="9">
    <location>
        <begin position="221"/>
        <end position="309"/>
    </location>
</feature>
<accession>A0A1Q3G2T9</accession>
<dbReference type="InterPro" id="IPR009851">
    <property type="entry name" value="Mod_r"/>
</dbReference>
<comment type="function">
    <text evidence="6">Component of the ESCRT-I complex, a regulator of vesicular trafficking process. Required for the sorting of endocytic ubiquitinated cargos into multivesicular bodies. May be involved in cell growth and differentiation.</text>
</comment>
<evidence type="ECO:0000256" key="6">
    <source>
        <dbReference type="ARBA" id="ARBA00025010"/>
    </source>
</evidence>
<dbReference type="SUPFAM" id="SSF140111">
    <property type="entry name" value="Endosomal sorting complex assembly domain"/>
    <property type="match status" value="1"/>
</dbReference>
<comment type="similarity">
    <text evidence="2">Belongs to the VPS37 family.</text>
</comment>
<evidence type="ECO:0000256" key="8">
    <source>
        <dbReference type="SAM" id="MobiDB-lite"/>
    </source>
</evidence>
<dbReference type="PROSITE" id="PS51314">
    <property type="entry name" value="VPS37_C"/>
    <property type="match status" value="1"/>
</dbReference>